<organism evidence="1 2">
    <name type="scientific">Peterkaempfera bronchialis</name>
    <dbReference type="NCBI Taxonomy" id="2126346"/>
    <lineage>
        <taxon>Bacteria</taxon>
        <taxon>Bacillati</taxon>
        <taxon>Actinomycetota</taxon>
        <taxon>Actinomycetes</taxon>
        <taxon>Kitasatosporales</taxon>
        <taxon>Streptomycetaceae</taxon>
        <taxon>Peterkaempfera</taxon>
    </lineage>
</organism>
<dbReference type="AlphaFoldDB" id="A0A345SSZ5"/>
<evidence type="ECO:0000313" key="2">
    <source>
        <dbReference type="Proteomes" id="UP000249340"/>
    </source>
</evidence>
<keyword evidence="2" id="KW-1185">Reference proteome</keyword>
<reference evidence="2" key="1">
    <citation type="submission" date="2018-07" db="EMBL/GenBank/DDBJ databases">
        <title>Streptacidiphilus bronchialis DSM 106435 chromosome.</title>
        <authorList>
            <person name="Batra D."/>
            <person name="Gulvik C.A."/>
        </authorList>
    </citation>
    <scope>NUCLEOTIDE SEQUENCE [LARGE SCALE GENOMIC DNA]</scope>
    <source>
        <strain evidence="2">DSM 106435</strain>
    </source>
</reference>
<protein>
    <submittedName>
        <fullName evidence="1">Uncharacterized protein</fullName>
    </submittedName>
</protein>
<proteinExistence type="predicted"/>
<dbReference type="Gene3D" id="1.25.40.10">
    <property type="entry name" value="Tetratricopeptide repeat domain"/>
    <property type="match status" value="1"/>
</dbReference>
<evidence type="ECO:0000313" key="1">
    <source>
        <dbReference type="EMBL" id="AXI76850.1"/>
    </source>
</evidence>
<dbReference type="KEGG" id="stri:C7M71_004630"/>
<dbReference type="OrthoDB" id="3320501at2"/>
<dbReference type="RefSeq" id="WP_114914186.1">
    <property type="nucleotide sequence ID" value="NZ_CP031264.1"/>
</dbReference>
<gene>
    <name evidence="1" type="ORF">C7M71_004630</name>
</gene>
<dbReference type="EMBL" id="CP031264">
    <property type="protein sequence ID" value="AXI76850.1"/>
    <property type="molecule type" value="Genomic_DNA"/>
</dbReference>
<dbReference type="InterPro" id="IPR011990">
    <property type="entry name" value="TPR-like_helical_dom_sf"/>
</dbReference>
<accession>A0A345SSZ5</accession>
<name>A0A345SSZ5_9ACTN</name>
<sequence>MHGDAAAPSLHVRQVRAHVSRLAGHQALAADLYRDVALKLLLAHGPEHPETLQAASNAEACWRAVHDVAEARRIAPSIIALRGRVPGPDGRKLRAAERYLAQLGEMQAGA</sequence>
<dbReference type="Proteomes" id="UP000249340">
    <property type="component" value="Chromosome"/>
</dbReference>